<reference evidence="1" key="1">
    <citation type="submission" date="2021-11" db="EMBL/GenBank/DDBJ databases">
        <title>Genome sequence.</title>
        <authorList>
            <person name="Sun Q."/>
        </authorList>
    </citation>
    <scope>NUCLEOTIDE SEQUENCE</scope>
    <source>
        <strain evidence="1">JC732</strain>
    </source>
</reference>
<keyword evidence="2" id="KW-1185">Reference proteome</keyword>
<protein>
    <submittedName>
        <fullName evidence="1">Uncharacterized protein</fullName>
    </submittedName>
</protein>
<evidence type="ECO:0000313" key="2">
    <source>
        <dbReference type="Proteomes" id="UP001139103"/>
    </source>
</evidence>
<organism evidence="1 2">
    <name type="scientific">Blastopirellula sediminis</name>
    <dbReference type="NCBI Taxonomy" id="2894196"/>
    <lineage>
        <taxon>Bacteria</taxon>
        <taxon>Pseudomonadati</taxon>
        <taxon>Planctomycetota</taxon>
        <taxon>Planctomycetia</taxon>
        <taxon>Pirellulales</taxon>
        <taxon>Pirellulaceae</taxon>
        <taxon>Blastopirellula</taxon>
    </lineage>
</organism>
<dbReference type="AlphaFoldDB" id="A0A9X1MHT3"/>
<name>A0A9X1MHT3_9BACT</name>
<dbReference type="Proteomes" id="UP001139103">
    <property type="component" value="Unassembled WGS sequence"/>
</dbReference>
<sequence length="177" mass="18840">MFRQLQRKRLLSVAFVSFLAGCSQPPQPTNSSGPNVAAASATPQLTAFGAFATEAPQDWLIARTNTPQTMAFFVQLGSDGKTPNAMIKVDVGKPVLPTLQATAEAFAGEDGTIIPGAKVGDEEAILVETPSATNARPCVIVACVHNDKLYLIMGSKEGDVDVKLAVEHLVKTWQWTD</sequence>
<evidence type="ECO:0000313" key="1">
    <source>
        <dbReference type="EMBL" id="MCC9627363.1"/>
    </source>
</evidence>
<proteinExistence type="predicted"/>
<comment type="caution">
    <text evidence="1">The sequence shown here is derived from an EMBL/GenBank/DDBJ whole genome shotgun (WGS) entry which is preliminary data.</text>
</comment>
<gene>
    <name evidence="1" type="ORF">LOC68_03055</name>
</gene>
<accession>A0A9X1MHT3</accession>
<dbReference type="RefSeq" id="WP_230215651.1">
    <property type="nucleotide sequence ID" value="NZ_JAJKFT010000002.1"/>
</dbReference>
<dbReference type="EMBL" id="JAJKFT010000002">
    <property type="protein sequence ID" value="MCC9627363.1"/>
    <property type="molecule type" value="Genomic_DNA"/>
</dbReference>
<dbReference type="PROSITE" id="PS51257">
    <property type="entry name" value="PROKAR_LIPOPROTEIN"/>
    <property type="match status" value="1"/>
</dbReference>